<protein>
    <submittedName>
        <fullName evidence="1">Uncharacterized protein</fullName>
    </submittedName>
</protein>
<gene>
    <name evidence="1" type="ORF">CVU83_00755</name>
</gene>
<comment type="caution">
    <text evidence="1">The sequence shown here is derived from an EMBL/GenBank/DDBJ whole genome shotgun (WGS) entry which is preliminary data.</text>
</comment>
<reference evidence="1 2" key="1">
    <citation type="journal article" date="2017" name="ISME J.">
        <title>Potential for microbial H2 and metal transformations associated with novel bacteria and archaea in deep terrestrial subsurface sediments.</title>
        <authorList>
            <person name="Hernsdorf A.W."/>
            <person name="Amano Y."/>
            <person name="Miyakawa K."/>
            <person name="Ise K."/>
            <person name="Suzuki Y."/>
            <person name="Anantharaman K."/>
            <person name="Probst A."/>
            <person name="Burstein D."/>
            <person name="Thomas B.C."/>
            <person name="Banfield J.F."/>
        </authorList>
    </citation>
    <scope>NUCLEOTIDE SEQUENCE [LARGE SCALE GENOMIC DNA]</scope>
    <source>
        <strain evidence="1">HGW-Falkowbacteria-2</strain>
    </source>
</reference>
<evidence type="ECO:0000313" key="2">
    <source>
        <dbReference type="Proteomes" id="UP000233325"/>
    </source>
</evidence>
<accession>A0A2N2E2U4</accession>
<dbReference type="EMBL" id="PHAH01000006">
    <property type="protein sequence ID" value="PKM89055.1"/>
    <property type="molecule type" value="Genomic_DNA"/>
</dbReference>
<name>A0A2N2E2U4_9BACT</name>
<sequence>MNYIAQCLQKFSKLPPDLKEILGGPDALVAVKEIELEYGVNTSFVLILVGIGELKPTQVADYLMREESLSEEDALEVSRALARTVFSQLVASVAPAQEVVSPEDLKEELKNDLLKLISDKELAESFNLDVFLLLKNEPTFLSELEMIITNNPTIVSKSKITDEKGSHQPTVANWIKDFVALNGSGNFDDLVLANYISNSKNTKTLSAAEKILLSRVFKVYRNITHFDEITDKTPVKFWSIIPTDIEAEAPVSQPVIQEKKASLKEAKAEEPVVIKNDSDAAKLQAALNDYAVGSLEYKVIKQELDRLRQTVSAR</sequence>
<dbReference type="AlphaFoldDB" id="A0A2N2E2U4"/>
<organism evidence="1 2">
    <name type="scientific">Candidatus Falkowbacteria bacterium HGW-Falkowbacteria-2</name>
    <dbReference type="NCBI Taxonomy" id="2013769"/>
    <lineage>
        <taxon>Bacteria</taxon>
        <taxon>Candidatus Falkowiibacteriota</taxon>
    </lineage>
</organism>
<dbReference type="Proteomes" id="UP000233325">
    <property type="component" value="Unassembled WGS sequence"/>
</dbReference>
<proteinExistence type="predicted"/>
<evidence type="ECO:0000313" key="1">
    <source>
        <dbReference type="EMBL" id="PKM89055.1"/>
    </source>
</evidence>